<sequence length="574" mass="63287">MHDIVIRGGTIVDGTGRPAFAGDVAIEGDRLVQVGGKAGPARREVKAEGRLVTPGWVDVHTHYDGQATWDPVLAPSSWHGVTTILMGNCGVGFAPVRRRDHQALIDLMEGVEDIPGIALAEGLRWDWESFPDYLDALARLPRTIDVAAQVAHHPLRVYVMGERAIRREKATADDIAAMTRLTEEALRAGAFGFTTSRTDQHKTPSGDLVPGRYAEEQELLGIGTALGRAGRGAFGMLSDFEDEAAEFRWMREFARATGRPLWFLLTDRSYDPARWRRLMEGVRAARREGAAITAQVAGRPVGLILGLTTSLTPFAPRPSFAALTKLPWEERLRRLRDPAVRAAILAEEPSEALLAILPPLQRPIAERYDRMYVLGDPPDYEPPQERSIAAMAARAGQPPAAFLYDYLTGEDGGRMLFYPVTNYVHGDHGVVREMITDPDTLLGLSDGGAHCGLICDGSLPSFMLTHWVRDRTRGERLPLEFVVRRLTSETADFFGFHDRGRLEPGRKADVNVIDFDRLRLHHPEMVYDLPAGGKRLVQRVDGYDMTLVSGTPVFERGEETGARPGRLVRAAAGA</sequence>
<dbReference type="AlphaFoldDB" id="A0A8J2Z901"/>
<dbReference type="Proteomes" id="UP000597507">
    <property type="component" value="Unassembled WGS sequence"/>
</dbReference>
<dbReference type="EMBL" id="BMKS01000002">
    <property type="protein sequence ID" value="GGG21471.1"/>
    <property type="molecule type" value="Genomic_DNA"/>
</dbReference>
<dbReference type="Gene3D" id="3.20.20.140">
    <property type="entry name" value="Metal-dependent hydrolases"/>
    <property type="match status" value="1"/>
</dbReference>
<dbReference type="Pfam" id="PF07969">
    <property type="entry name" value="Amidohydro_3"/>
    <property type="match status" value="1"/>
</dbReference>
<dbReference type="GO" id="GO:0005829">
    <property type="term" value="C:cytosol"/>
    <property type="evidence" value="ECO:0007669"/>
    <property type="project" value="TreeGrafter"/>
</dbReference>
<dbReference type="PANTHER" id="PTHR11647">
    <property type="entry name" value="HYDRANTOINASE/DIHYDROPYRIMIDINASE FAMILY MEMBER"/>
    <property type="match status" value="1"/>
</dbReference>
<protein>
    <submittedName>
        <fullName evidence="2">Amidohydrolase</fullName>
    </submittedName>
</protein>
<proteinExistence type="predicted"/>
<dbReference type="RefSeq" id="WP_188898538.1">
    <property type="nucleotide sequence ID" value="NZ_BMKS01000002.1"/>
</dbReference>
<dbReference type="SUPFAM" id="SSF51556">
    <property type="entry name" value="Metallo-dependent hydrolases"/>
    <property type="match status" value="1"/>
</dbReference>
<dbReference type="PANTHER" id="PTHR11647:SF1">
    <property type="entry name" value="COLLAPSIN RESPONSE MEDIATOR PROTEIN"/>
    <property type="match status" value="1"/>
</dbReference>
<reference evidence="2 3" key="1">
    <citation type="journal article" date="2014" name="Int. J. Syst. Evol. Microbiol.">
        <title>Complete genome sequence of Corynebacterium casei LMG S-19264T (=DSM 44701T), isolated from a smear-ripened cheese.</title>
        <authorList>
            <consortium name="US DOE Joint Genome Institute (JGI-PGF)"/>
            <person name="Walter F."/>
            <person name="Albersmeier A."/>
            <person name="Kalinowski J."/>
            <person name="Ruckert C."/>
        </authorList>
    </citation>
    <scope>NUCLEOTIDE SEQUENCE [LARGE SCALE GENOMIC DNA]</scope>
    <source>
        <strain evidence="2 3">CGMCC 1.16330</strain>
    </source>
</reference>
<comment type="caution">
    <text evidence="2">The sequence shown here is derived from an EMBL/GenBank/DDBJ whole genome shotgun (WGS) entry which is preliminary data.</text>
</comment>
<feature type="domain" description="Amidohydrolase 3" evidence="1">
    <location>
        <begin position="44"/>
        <end position="554"/>
    </location>
</feature>
<evidence type="ECO:0000313" key="3">
    <source>
        <dbReference type="Proteomes" id="UP000597507"/>
    </source>
</evidence>
<evidence type="ECO:0000313" key="2">
    <source>
        <dbReference type="EMBL" id="GGG21471.1"/>
    </source>
</evidence>
<evidence type="ECO:0000259" key="1">
    <source>
        <dbReference type="Pfam" id="PF07969"/>
    </source>
</evidence>
<name>A0A8J2Z901_9PROT</name>
<gene>
    <name evidence="2" type="ORF">GCM10010964_07080</name>
</gene>
<dbReference type="InterPro" id="IPR032466">
    <property type="entry name" value="Metal_Hydrolase"/>
</dbReference>
<dbReference type="CDD" id="cd01297">
    <property type="entry name" value="D-aminoacylase"/>
    <property type="match status" value="1"/>
</dbReference>
<dbReference type="InterPro" id="IPR050378">
    <property type="entry name" value="Metallo-dep_Hydrolases_sf"/>
</dbReference>
<dbReference type="InterPro" id="IPR011059">
    <property type="entry name" value="Metal-dep_hydrolase_composite"/>
</dbReference>
<dbReference type="InterPro" id="IPR013108">
    <property type="entry name" value="Amidohydro_3"/>
</dbReference>
<organism evidence="2 3">
    <name type="scientific">Caldovatus sediminis</name>
    <dbReference type="NCBI Taxonomy" id="2041189"/>
    <lineage>
        <taxon>Bacteria</taxon>
        <taxon>Pseudomonadati</taxon>
        <taxon>Pseudomonadota</taxon>
        <taxon>Alphaproteobacteria</taxon>
        <taxon>Acetobacterales</taxon>
        <taxon>Roseomonadaceae</taxon>
        <taxon>Caldovatus</taxon>
    </lineage>
</organism>
<dbReference type="SUPFAM" id="SSF51338">
    <property type="entry name" value="Composite domain of metallo-dependent hydrolases"/>
    <property type="match status" value="1"/>
</dbReference>
<accession>A0A8J2Z901</accession>
<keyword evidence="3" id="KW-1185">Reference proteome</keyword>
<dbReference type="GO" id="GO:0016812">
    <property type="term" value="F:hydrolase activity, acting on carbon-nitrogen (but not peptide) bonds, in cyclic amides"/>
    <property type="evidence" value="ECO:0007669"/>
    <property type="project" value="TreeGrafter"/>
</dbReference>